<dbReference type="Gene3D" id="1.10.1200.10">
    <property type="entry name" value="ACP-like"/>
    <property type="match status" value="1"/>
</dbReference>
<feature type="domain" description="Carrier" evidence="1">
    <location>
        <begin position="1"/>
        <end position="73"/>
    </location>
</feature>
<dbReference type="SUPFAM" id="SSF47336">
    <property type="entry name" value="ACP-like"/>
    <property type="match status" value="1"/>
</dbReference>
<dbReference type="Pfam" id="PF00550">
    <property type="entry name" value="PP-binding"/>
    <property type="match status" value="1"/>
</dbReference>
<dbReference type="Proteomes" id="UP000003953">
    <property type="component" value="Unassembled WGS sequence"/>
</dbReference>
<reference evidence="3" key="1">
    <citation type="journal article" date="2014" name="Genome Announc.">
        <title>Draft genome sequences of six enterohepatic helicobacter species isolated from humans and one from rhesus macaques.</title>
        <authorList>
            <person name="Shen Z."/>
            <person name="Sheh A."/>
            <person name="Young S.K."/>
            <person name="Abouelliel A."/>
            <person name="Ward D.V."/>
            <person name="Earl A.M."/>
            <person name="Fox J.G."/>
        </authorList>
    </citation>
    <scope>NUCLEOTIDE SEQUENCE [LARGE SCALE GENOMIC DNA]</scope>
    <source>
        <strain evidence="3">MIT 98-5489</strain>
    </source>
</reference>
<dbReference type="HOGENOM" id="CLU_2617161_0_0_7"/>
<dbReference type="InterPro" id="IPR036736">
    <property type="entry name" value="ACP-like_sf"/>
</dbReference>
<evidence type="ECO:0000259" key="1">
    <source>
        <dbReference type="PROSITE" id="PS50075"/>
    </source>
</evidence>
<evidence type="ECO:0000313" key="3">
    <source>
        <dbReference type="Proteomes" id="UP000003953"/>
    </source>
</evidence>
<proteinExistence type="predicted"/>
<gene>
    <name evidence="2" type="ORF">HPMG_00130</name>
</gene>
<evidence type="ECO:0000313" key="2">
    <source>
        <dbReference type="EMBL" id="EEQ62673.1"/>
    </source>
</evidence>
<dbReference type="InterPro" id="IPR009081">
    <property type="entry name" value="PP-bd_ACP"/>
</dbReference>
<keyword evidence="3" id="KW-1185">Reference proteome</keyword>
<sequence>MEIKQIVLEFLKDCNKECKDGNLFGNDGIDSIGFLELLGFLEDRLGVDLDLSEYDPQEFSTIDGFCGIIEQIKGKSNGD</sequence>
<dbReference type="RefSeq" id="WP_005020602.1">
    <property type="nucleotide sequence ID" value="NZ_DS990441.1"/>
</dbReference>
<protein>
    <recommendedName>
        <fullName evidence="1">Carrier domain-containing protein</fullName>
    </recommendedName>
</protein>
<dbReference type="EMBL" id="DS990441">
    <property type="protein sequence ID" value="EEQ62673.1"/>
    <property type="molecule type" value="Genomic_DNA"/>
</dbReference>
<organism evidence="2 3">
    <name type="scientific">Helicobacter pullorum MIT 98-5489</name>
    <dbReference type="NCBI Taxonomy" id="537972"/>
    <lineage>
        <taxon>Bacteria</taxon>
        <taxon>Pseudomonadati</taxon>
        <taxon>Campylobacterota</taxon>
        <taxon>Epsilonproteobacteria</taxon>
        <taxon>Campylobacterales</taxon>
        <taxon>Helicobacteraceae</taxon>
        <taxon>Helicobacter</taxon>
    </lineage>
</organism>
<dbReference type="PROSITE" id="PS50075">
    <property type="entry name" value="CARRIER"/>
    <property type="match status" value="1"/>
</dbReference>
<dbReference type="AlphaFoldDB" id="C5EXQ3"/>
<accession>C5EXQ3</accession>
<name>C5EXQ3_9HELI</name>